<proteinExistence type="predicted"/>
<comment type="caution">
    <text evidence="1">The sequence shown here is derived from an EMBL/GenBank/DDBJ whole genome shotgun (WGS) entry which is preliminary data.</text>
</comment>
<name>A0ABV2ARF4_9EUKA</name>
<reference evidence="1 2" key="1">
    <citation type="journal article" date="2024" name="BMC Biol.">
        <title>Comparative genomics of Ascetosporea gives new insight into the evolutionary basis for animal parasitism in Rhizaria.</title>
        <authorList>
            <person name="Hiltunen Thoren M."/>
            <person name="Onut-Brannstrom I."/>
            <person name="Alfjorden A."/>
            <person name="Peckova H."/>
            <person name="Swords F."/>
            <person name="Hooper C."/>
            <person name="Holzer A.S."/>
            <person name="Bass D."/>
            <person name="Burki F."/>
        </authorList>
    </citation>
    <scope>NUCLEOTIDE SEQUENCE [LARGE SCALE GENOMIC DNA]</scope>
    <source>
        <strain evidence="1">20-A016</strain>
    </source>
</reference>
<dbReference type="EMBL" id="JBDODL010002428">
    <property type="protein sequence ID" value="MES1922227.1"/>
    <property type="molecule type" value="Genomic_DNA"/>
</dbReference>
<accession>A0ABV2ARF4</accession>
<gene>
    <name evidence="1" type="ORF">MHBO_003736</name>
</gene>
<protein>
    <submittedName>
        <fullName evidence="1">Uncharacterized protein</fullName>
    </submittedName>
</protein>
<evidence type="ECO:0000313" key="1">
    <source>
        <dbReference type="EMBL" id="MES1922227.1"/>
    </source>
</evidence>
<keyword evidence="2" id="KW-1185">Reference proteome</keyword>
<evidence type="ECO:0000313" key="2">
    <source>
        <dbReference type="Proteomes" id="UP001439008"/>
    </source>
</evidence>
<dbReference type="Proteomes" id="UP001439008">
    <property type="component" value="Unassembled WGS sequence"/>
</dbReference>
<sequence length="203" mass="23385">MATGAECNFPPGLRLIDLETSKQSKFFTQNRFKNLESTIVSFDFAKFSFTEFAETKLKYEYFLVYSNNIGFVYLNGLGLDAFKDNKICDNSVRIADVVYFENGDIPCSKIPAGPKKISISGPFPSITKPKKYISIKIKQYEKMFRFCKIIFANSLNFARNQKKGIYQTNMISRVLFKRSNNKKLIYVYSMRNGHLCVSLLNNK</sequence>
<organism evidence="1 2">
    <name type="scientific">Bonamia ostreae</name>
    <dbReference type="NCBI Taxonomy" id="126728"/>
    <lineage>
        <taxon>Eukaryota</taxon>
        <taxon>Sar</taxon>
        <taxon>Rhizaria</taxon>
        <taxon>Endomyxa</taxon>
        <taxon>Ascetosporea</taxon>
        <taxon>Haplosporida</taxon>
        <taxon>Bonamia</taxon>
    </lineage>
</organism>